<dbReference type="GO" id="GO:0005776">
    <property type="term" value="C:autophagosome"/>
    <property type="evidence" value="ECO:0007669"/>
    <property type="project" value="TreeGrafter"/>
</dbReference>
<name>A0A0V0QLM3_PSEPJ</name>
<keyword evidence="2" id="KW-0547">Nucleotide-binding</keyword>
<evidence type="ECO:0000256" key="4">
    <source>
        <dbReference type="ARBA" id="ARBA00022840"/>
    </source>
</evidence>
<dbReference type="GO" id="GO:0004674">
    <property type="term" value="F:protein serine/threonine kinase activity"/>
    <property type="evidence" value="ECO:0007669"/>
    <property type="project" value="InterPro"/>
</dbReference>
<dbReference type="SMART" id="SM00220">
    <property type="entry name" value="S_TKc"/>
    <property type="match status" value="1"/>
</dbReference>
<dbReference type="GO" id="GO:0016020">
    <property type="term" value="C:membrane"/>
    <property type="evidence" value="ECO:0007669"/>
    <property type="project" value="TreeGrafter"/>
</dbReference>
<protein>
    <submittedName>
        <fullName evidence="7">Protein kinase-like domain</fullName>
    </submittedName>
</protein>
<dbReference type="EMBL" id="LDAU01000148">
    <property type="protein sequence ID" value="KRX02961.1"/>
    <property type="molecule type" value="Genomic_DNA"/>
</dbReference>
<keyword evidence="4" id="KW-0067">ATP-binding</keyword>
<dbReference type="AlphaFoldDB" id="A0A0V0QLM3"/>
<dbReference type="InterPro" id="IPR000719">
    <property type="entry name" value="Prot_kinase_dom"/>
</dbReference>
<feature type="domain" description="Protein kinase" evidence="6">
    <location>
        <begin position="1"/>
        <end position="238"/>
    </location>
</feature>
<evidence type="ECO:0000256" key="5">
    <source>
        <dbReference type="SAM" id="MobiDB-lite"/>
    </source>
</evidence>
<dbReference type="SUPFAM" id="SSF56112">
    <property type="entry name" value="Protein kinase-like (PK-like)"/>
    <property type="match status" value="1"/>
</dbReference>
<evidence type="ECO:0000256" key="1">
    <source>
        <dbReference type="ARBA" id="ARBA00022679"/>
    </source>
</evidence>
<dbReference type="Pfam" id="PF00069">
    <property type="entry name" value="Pkinase"/>
    <property type="match status" value="1"/>
</dbReference>
<dbReference type="OrthoDB" id="193931at2759"/>
<evidence type="ECO:0000256" key="2">
    <source>
        <dbReference type="ARBA" id="ARBA00022741"/>
    </source>
</evidence>
<accession>A0A0V0QLM3</accession>
<dbReference type="GO" id="GO:0010506">
    <property type="term" value="P:regulation of autophagy"/>
    <property type="evidence" value="ECO:0007669"/>
    <property type="project" value="InterPro"/>
</dbReference>
<evidence type="ECO:0000313" key="8">
    <source>
        <dbReference type="Proteomes" id="UP000054937"/>
    </source>
</evidence>
<dbReference type="PANTHER" id="PTHR24348:SF22">
    <property type="entry name" value="NON-SPECIFIC SERINE_THREONINE PROTEIN KINASE"/>
    <property type="match status" value="1"/>
</dbReference>
<dbReference type="GO" id="GO:0005524">
    <property type="term" value="F:ATP binding"/>
    <property type="evidence" value="ECO:0007669"/>
    <property type="project" value="UniProtKB-KW"/>
</dbReference>
<dbReference type="GO" id="GO:0005829">
    <property type="term" value="C:cytosol"/>
    <property type="evidence" value="ECO:0007669"/>
    <property type="project" value="TreeGrafter"/>
</dbReference>
<comment type="caution">
    <text evidence="7">The sequence shown here is derived from an EMBL/GenBank/DDBJ whole genome shotgun (WGS) entry which is preliminary data.</text>
</comment>
<keyword evidence="3 7" id="KW-0418">Kinase</keyword>
<dbReference type="Proteomes" id="UP000054937">
    <property type="component" value="Unassembled WGS sequence"/>
</dbReference>
<dbReference type="PANTHER" id="PTHR24348">
    <property type="entry name" value="SERINE/THREONINE-PROTEIN KINASE UNC-51-RELATED"/>
    <property type="match status" value="1"/>
</dbReference>
<dbReference type="Gene3D" id="1.10.510.10">
    <property type="entry name" value="Transferase(Phosphotransferase) domain 1"/>
    <property type="match status" value="1"/>
</dbReference>
<gene>
    <name evidence="7" type="ORF">PPERSA_09379</name>
</gene>
<keyword evidence="1" id="KW-0808">Transferase</keyword>
<dbReference type="InterPro" id="IPR011009">
    <property type="entry name" value="Kinase-like_dom_sf"/>
</dbReference>
<keyword evidence="8" id="KW-1185">Reference proteome</keyword>
<dbReference type="InterPro" id="IPR045269">
    <property type="entry name" value="Atg1-like"/>
</dbReference>
<evidence type="ECO:0000259" key="6">
    <source>
        <dbReference type="PROSITE" id="PS50011"/>
    </source>
</evidence>
<organism evidence="7 8">
    <name type="scientific">Pseudocohnilembus persalinus</name>
    <name type="common">Ciliate</name>
    <dbReference type="NCBI Taxonomy" id="266149"/>
    <lineage>
        <taxon>Eukaryota</taxon>
        <taxon>Sar</taxon>
        <taxon>Alveolata</taxon>
        <taxon>Ciliophora</taxon>
        <taxon>Intramacronucleata</taxon>
        <taxon>Oligohymenophorea</taxon>
        <taxon>Scuticociliatia</taxon>
        <taxon>Philasterida</taxon>
        <taxon>Pseudocohnilembidae</taxon>
        <taxon>Pseudocohnilembus</taxon>
    </lineage>
</organism>
<evidence type="ECO:0000313" key="7">
    <source>
        <dbReference type="EMBL" id="KRX02961.1"/>
    </source>
</evidence>
<proteinExistence type="predicted"/>
<evidence type="ECO:0000256" key="3">
    <source>
        <dbReference type="ARBA" id="ARBA00022777"/>
    </source>
</evidence>
<sequence>MAFDENNKTVLVQKFPKYYIQQKIPESKEQYKKIISLQTLLQNESFIPKILDAFLYSKNNYYIIIEYSQDFTLGSFIAKNGIISEKKAKLYITQIYESYDMLKKKSQNDILFDMCINQILKQNQQLIINDFGFQKILNKVANKNKKQINFILSEAPEVLHNPQNYKPEKSDVWSLGIMLYQMLFSNNSFSQQDKKQELQFNMKNNSISEECQNLLHEMLRSNPNDKISWNKLKSHTKRNLSLQLKQNRSQFNTSQQSDYSEQNEVDSIQNPQDSYKIWSPQSSEILKNKYFLKCEQNKCQLFPQQMEQNCKQQILNQSI</sequence>
<dbReference type="InParanoid" id="A0A0V0QLM3"/>
<feature type="region of interest" description="Disordered" evidence="5">
    <location>
        <begin position="247"/>
        <end position="275"/>
    </location>
</feature>
<dbReference type="GO" id="GO:0000407">
    <property type="term" value="C:phagophore assembly site"/>
    <property type="evidence" value="ECO:0007669"/>
    <property type="project" value="TreeGrafter"/>
</dbReference>
<dbReference type="GO" id="GO:0000045">
    <property type="term" value="P:autophagosome assembly"/>
    <property type="evidence" value="ECO:0007669"/>
    <property type="project" value="TreeGrafter"/>
</dbReference>
<reference evidence="7 8" key="1">
    <citation type="journal article" date="2015" name="Sci. Rep.">
        <title>Genome of the facultative scuticociliatosis pathogen Pseudocohnilembus persalinus provides insight into its virulence through horizontal gene transfer.</title>
        <authorList>
            <person name="Xiong J."/>
            <person name="Wang G."/>
            <person name="Cheng J."/>
            <person name="Tian M."/>
            <person name="Pan X."/>
            <person name="Warren A."/>
            <person name="Jiang C."/>
            <person name="Yuan D."/>
            <person name="Miao W."/>
        </authorList>
    </citation>
    <scope>NUCLEOTIDE SEQUENCE [LARGE SCALE GENOMIC DNA]</scope>
    <source>
        <strain evidence="7">36N120E</strain>
    </source>
</reference>
<dbReference type="PROSITE" id="PS50011">
    <property type="entry name" value="PROTEIN_KINASE_DOM"/>
    <property type="match status" value="1"/>
</dbReference>